<dbReference type="GO" id="GO:0003677">
    <property type="term" value="F:DNA binding"/>
    <property type="evidence" value="ECO:0007669"/>
    <property type="project" value="InterPro"/>
</dbReference>
<protein>
    <submittedName>
        <fullName evidence="1">Helix-turn-helix domain-containing protein</fullName>
    </submittedName>
</protein>
<evidence type="ECO:0000313" key="2">
    <source>
        <dbReference type="Proteomes" id="UP000320055"/>
    </source>
</evidence>
<name>A0A563W3U1_9CYAN</name>
<organism evidence="1 2">
    <name type="scientific">Hyella patelloides LEGE 07179</name>
    <dbReference type="NCBI Taxonomy" id="945734"/>
    <lineage>
        <taxon>Bacteria</taxon>
        <taxon>Bacillati</taxon>
        <taxon>Cyanobacteriota</taxon>
        <taxon>Cyanophyceae</taxon>
        <taxon>Pleurocapsales</taxon>
        <taxon>Hyellaceae</taxon>
        <taxon>Hyella</taxon>
    </lineage>
</organism>
<reference evidence="1 2" key="1">
    <citation type="submission" date="2019-01" db="EMBL/GenBank/DDBJ databases">
        <authorList>
            <person name="Brito A."/>
        </authorList>
    </citation>
    <scope>NUCLEOTIDE SEQUENCE [LARGE SCALE GENOMIC DNA]</scope>
    <source>
        <strain evidence="1">1</strain>
    </source>
</reference>
<dbReference type="SUPFAM" id="SSF47413">
    <property type="entry name" value="lambda repressor-like DNA-binding domains"/>
    <property type="match status" value="1"/>
</dbReference>
<proteinExistence type="predicted"/>
<sequence>MAQLLRIKQENVSRLERRNNIHLSTLKNYIHALGGKLHIIVELPNQEPIEIQDNETVEV</sequence>
<dbReference type="EMBL" id="CAACVJ010000683">
    <property type="protein sequence ID" value="VEP18346.1"/>
    <property type="molecule type" value="Genomic_DNA"/>
</dbReference>
<dbReference type="InterPro" id="IPR010982">
    <property type="entry name" value="Lambda_DNA-bd_dom_sf"/>
</dbReference>
<evidence type="ECO:0000313" key="1">
    <source>
        <dbReference type="EMBL" id="VEP18346.1"/>
    </source>
</evidence>
<dbReference type="Gene3D" id="1.10.260.40">
    <property type="entry name" value="lambda repressor-like DNA-binding domains"/>
    <property type="match status" value="1"/>
</dbReference>
<dbReference type="AlphaFoldDB" id="A0A563W3U1"/>
<keyword evidence="2" id="KW-1185">Reference proteome</keyword>
<accession>A0A563W3U1</accession>
<gene>
    <name evidence="1" type="ORF">H1P_760012</name>
</gene>
<dbReference type="Proteomes" id="UP000320055">
    <property type="component" value="Unassembled WGS sequence"/>
</dbReference>